<evidence type="ECO:0000256" key="5">
    <source>
        <dbReference type="ARBA" id="ARBA00034531"/>
    </source>
</evidence>
<dbReference type="OrthoDB" id="9807853at2"/>
<proteinExistence type="predicted"/>
<evidence type="ECO:0000256" key="4">
    <source>
        <dbReference type="ARBA" id="ARBA00022840"/>
    </source>
</evidence>
<keyword evidence="1" id="KW-0808">Transferase</keyword>
<organism evidence="9 10">
    <name type="scientific">Pseudomonas fluorescens</name>
    <dbReference type="NCBI Taxonomy" id="294"/>
    <lineage>
        <taxon>Bacteria</taxon>
        <taxon>Pseudomonadati</taxon>
        <taxon>Pseudomonadota</taxon>
        <taxon>Gammaproteobacteria</taxon>
        <taxon>Pseudomonadales</taxon>
        <taxon>Pseudomonadaceae</taxon>
        <taxon>Pseudomonas</taxon>
    </lineage>
</organism>
<evidence type="ECO:0000256" key="7">
    <source>
        <dbReference type="ARBA" id="ARBA00048696"/>
    </source>
</evidence>
<keyword evidence="3" id="KW-0547">Nucleotide-binding</keyword>
<comment type="catalytic activity">
    <reaction evidence="6">
        <text>L-threonyl-[protein] + ATP = 3-O-(5'-adenylyl)-L-threonyl-[protein] + diphosphate</text>
        <dbReference type="Rhea" id="RHEA:54292"/>
        <dbReference type="Rhea" id="RHEA-COMP:11060"/>
        <dbReference type="Rhea" id="RHEA-COMP:13847"/>
        <dbReference type="ChEBI" id="CHEBI:30013"/>
        <dbReference type="ChEBI" id="CHEBI:30616"/>
        <dbReference type="ChEBI" id="CHEBI:33019"/>
        <dbReference type="ChEBI" id="CHEBI:138113"/>
        <dbReference type="EC" id="2.7.7.108"/>
    </reaction>
</comment>
<dbReference type="Gene3D" id="1.10.3290.10">
    <property type="entry name" value="Fido-like domain"/>
    <property type="match status" value="1"/>
</dbReference>
<dbReference type="GO" id="GO:0070733">
    <property type="term" value="F:AMPylase activity"/>
    <property type="evidence" value="ECO:0007669"/>
    <property type="project" value="UniProtKB-EC"/>
</dbReference>
<sequence>MFDPFGDFETHGYLRNIESIKDLAILKRQEHVFFESNIERALKYLRDVEGHIRYKDFLNVHKILFEEFYPWAGQDRHSLKVARLVSKGGTIQFEVSESCQRAIEWGLEMGNNAQTIRARPGQVMGAFAWGHPFLDGNGRTMLLVHSELCRRAGFSIDWVNSNKADYLTALTFELDNPAGKHLDSYLIPLICQTVSHADLLNQLQEMPGLDGQGTTSAADISYRADDQAAMMAYEVAKRSRGEYTN</sequence>
<dbReference type="InterPro" id="IPR003812">
    <property type="entry name" value="Fido"/>
</dbReference>
<keyword evidence="4" id="KW-0067">ATP-binding</keyword>
<evidence type="ECO:0000256" key="6">
    <source>
        <dbReference type="ARBA" id="ARBA00047939"/>
    </source>
</evidence>
<evidence type="ECO:0000256" key="3">
    <source>
        <dbReference type="ARBA" id="ARBA00022741"/>
    </source>
</evidence>
<dbReference type="PANTHER" id="PTHR39560:SF1">
    <property type="entry name" value="PROTEIN ADENYLYLTRANSFERASE FIC-RELATED"/>
    <property type="match status" value="1"/>
</dbReference>
<accession>A0A0F4SSK4</accession>
<dbReference type="Proteomes" id="UP000033588">
    <property type="component" value="Unassembled WGS sequence"/>
</dbReference>
<dbReference type="EC" id="2.7.7.108" evidence="5"/>
<evidence type="ECO:0000256" key="2">
    <source>
        <dbReference type="ARBA" id="ARBA00022695"/>
    </source>
</evidence>
<evidence type="ECO:0000313" key="9">
    <source>
        <dbReference type="EMBL" id="KJZ34884.1"/>
    </source>
</evidence>
<evidence type="ECO:0000259" key="8">
    <source>
        <dbReference type="PROSITE" id="PS51459"/>
    </source>
</evidence>
<evidence type="ECO:0000256" key="1">
    <source>
        <dbReference type="ARBA" id="ARBA00022679"/>
    </source>
</evidence>
<protein>
    <recommendedName>
        <fullName evidence="5">protein adenylyltransferase</fullName>
        <ecNumber evidence="5">2.7.7.108</ecNumber>
    </recommendedName>
</protein>
<evidence type="ECO:0000313" key="10">
    <source>
        <dbReference type="Proteomes" id="UP000033588"/>
    </source>
</evidence>
<gene>
    <name evidence="9" type="ORF">VC35_27660</name>
</gene>
<dbReference type="EMBL" id="LACC01000053">
    <property type="protein sequence ID" value="KJZ34884.1"/>
    <property type="molecule type" value="Genomic_DNA"/>
</dbReference>
<dbReference type="RefSeq" id="WP_046043883.1">
    <property type="nucleotide sequence ID" value="NZ_LACC01000053.1"/>
</dbReference>
<dbReference type="InterPro" id="IPR036597">
    <property type="entry name" value="Fido-like_dom_sf"/>
</dbReference>
<dbReference type="GO" id="GO:0005524">
    <property type="term" value="F:ATP binding"/>
    <property type="evidence" value="ECO:0007669"/>
    <property type="project" value="UniProtKB-KW"/>
</dbReference>
<dbReference type="GO" id="GO:0051302">
    <property type="term" value="P:regulation of cell division"/>
    <property type="evidence" value="ECO:0007669"/>
    <property type="project" value="TreeGrafter"/>
</dbReference>
<dbReference type="AlphaFoldDB" id="A0A0F4SSK4"/>
<dbReference type="PANTHER" id="PTHR39560">
    <property type="entry name" value="PROTEIN ADENYLYLTRANSFERASE FIC-RELATED"/>
    <property type="match status" value="1"/>
</dbReference>
<keyword evidence="2" id="KW-0548">Nucleotidyltransferase</keyword>
<comment type="caution">
    <text evidence="9">The sequence shown here is derived from an EMBL/GenBank/DDBJ whole genome shotgun (WGS) entry which is preliminary data.</text>
</comment>
<dbReference type="PROSITE" id="PS51459">
    <property type="entry name" value="FIDO"/>
    <property type="match status" value="1"/>
</dbReference>
<dbReference type="Pfam" id="PF02661">
    <property type="entry name" value="Fic"/>
    <property type="match status" value="1"/>
</dbReference>
<feature type="domain" description="Fido" evidence="8">
    <location>
        <begin position="52"/>
        <end position="188"/>
    </location>
</feature>
<dbReference type="SUPFAM" id="SSF140931">
    <property type="entry name" value="Fic-like"/>
    <property type="match status" value="1"/>
</dbReference>
<name>A0A0F4SSK4_PSEFL</name>
<comment type="catalytic activity">
    <reaction evidence="7">
        <text>L-tyrosyl-[protein] + ATP = O-(5'-adenylyl)-L-tyrosyl-[protein] + diphosphate</text>
        <dbReference type="Rhea" id="RHEA:54288"/>
        <dbReference type="Rhea" id="RHEA-COMP:10136"/>
        <dbReference type="Rhea" id="RHEA-COMP:13846"/>
        <dbReference type="ChEBI" id="CHEBI:30616"/>
        <dbReference type="ChEBI" id="CHEBI:33019"/>
        <dbReference type="ChEBI" id="CHEBI:46858"/>
        <dbReference type="ChEBI" id="CHEBI:83624"/>
        <dbReference type="EC" id="2.7.7.108"/>
    </reaction>
</comment>
<reference evidence="9 10" key="1">
    <citation type="submission" date="2015-03" db="EMBL/GenBank/DDBJ databases">
        <title>Comparative genomics of Pseudomonas insights into diversity of traits involved in vanlence and defense.</title>
        <authorList>
            <person name="Qin Y."/>
        </authorList>
    </citation>
    <scope>NUCLEOTIDE SEQUENCE [LARGE SCALE GENOMIC DNA]</scope>
    <source>
        <strain evidence="9 10">C8</strain>
    </source>
</reference>